<dbReference type="Proteomes" id="UP000043764">
    <property type="component" value="Unassembled WGS sequence"/>
</dbReference>
<dbReference type="InterPro" id="IPR036388">
    <property type="entry name" value="WH-like_DNA-bd_sf"/>
</dbReference>
<keyword evidence="1" id="KW-0449">Lipoprotein</keyword>
<sequence length="554" mass="61311">MTDHLKIRQFGAFGVFLPNGESVLLGSKHQALLALLSTAEGGVRTRAFLERTLWSLAQPEQAKASLRTALSTLRRHLGPDVSKALSANRERVVLDLEQVEIEADPAKGEFMEGFELPHESTFAVWLEQQRNELCRADARNRAATGMLHDYSRAVLDSLLPPITVLPFVHRTPGEAKSPLGALISEELVRHLSRSHAFCVTSYLASRQFDPHQVRPSDVYSVAGANNLVSGTVTVTGQQYRLQVDLHDTEREKVIWSREYRDALSGLTTGSSQALRDVTAQIGWTVVGEAVRLVGFRPLVKHDSHTLLMAAIALMQDMQLPQFNQAQEILSVLLEREAQHPVALTWMAMWHVMRVQKGFSKDRQLDAHLANQMVAGALSQDPSFSLALTVRGLISSHLMFRFDLAQDSYDLALKDNPNEALALLLKGTTHAYQNMPKEAVRLTDAARRLSPLGPQRYYFDAMSATANLGARDYARAISLADRSLQANPTFPSTLRTKAIALHETGHTDKARDVVQALLAVQPDFTITSYQRDYAASNAPFGKEWSRALRAAGVPA</sequence>
<gene>
    <name evidence="1" type="ORF">NIT7321_01565</name>
</gene>
<dbReference type="PANTHER" id="PTHR35807">
    <property type="entry name" value="TRANSCRIPTIONAL REGULATOR REDD-RELATED"/>
    <property type="match status" value="1"/>
</dbReference>
<dbReference type="SUPFAM" id="SSF46894">
    <property type="entry name" value="C-terminal effector domain of the bipartite response regulators"/>
    <property type="match status" value="1"/>
</dbReference>
<dbReference type="Gene3D" id="1.25.40.10">
    <property type="entry name" value="Tetratricopeptide repeat domain"/>
    <property type="match status" value="1"/>
</dbReference>
<protein>
    <submittedName>
        <fullName evidence="1">Putative PEP-CTERM system TPR-repeat lipoprotein</fullName>
    </submittedName>
</protein>
<dbReference type="Gene3D" id="1.10.10.10">
    <property type="entry name" value="Winged helix-like DNA-binding domain superfamily/Winged helix DNA-binding domain"/>
    <property type="match status" value="1"/>
</dbReference>
<dbReference type="EMBL" id="CVRL01000014">
    <property type="protein sequence ID" value="CRL10717.1"/>
    <property type="molecule type" value="Genomic_DNA"/>
</dbReference>
<dbReference type="PANTHER" id="PTHR35807:SF1">
    <property type="entry name" value="TRANSCRIPTIONAL REGULATOR REDD"/>
    <property type="match status" value="1"/>
</dbReference>
<dbReference type="AlphaFoldDB" id="A0A0H5D0F6"/>
<dbReference type="RefSeq" id="WP_050673136.1">
    <property type="nucleotide sequence ID" value="NZ_CVRL01000014.1"/>
</dbReference>
<dbReference type="GO" id="GO:0006355">
    <property type="term" value="P:regulation of DNA-templated transcription"/>
    <property type="evidence" value="ECO:0007669"/>
    <property type="project" value="InterPro"/>
</dbReference>
<keyword evidence="2" id="KW-1185">Reference proteome</keyword>
<dbReference type="STRING" id="481446.NIT7645_02326"/>
<dbReference type="Pfam" id="PF14559">
    <property type="entry name" value="TPR_19"/>
    <property type="match status" value="1"/>
</dbReference>
<dbReference type="SUPFAM" id="SSF48452">
    <property type="entry name" value="TPR-like"/>
    <property type="match status" value="1"/>
</dbReference>
<name>A0A0H5D0F6_9RHOB</name>
<dbReference type="InterPro" id="IPR016032">
    <property type="entry name" value="Sig_transdc_resp-reg_C-effctor"/>
</dbReference>
<dbReference type="GO" id="GO:0003677">
    <property type="term" value="F:DNA binding"/>
    <property type="evidence" value="ECO:0007669"/>
    <property type="project" value="InterPro"/>
</dbReference>
<evidence type="ECO:0000313" key="2">
    <source>
        <dbReference type="Proteomes" id="UP000043764"/>
    </source>
</evidence>
<evidence type="ECO:0000313" key="1">
    <source>
        <dbReference type="EMBL" id="CRL10717.1"/>
    </source>
</evidence>
<accession>A0A0H5D0F6</accession>
<proteinExistence type="predicted"/>
<reference evidence="2" key="1">
    <citation type="submission" date="2015-05" db="EMBL/GenBank/DDBJ databases">
        <authorList>
            <person name="Rodrigo-Torres Lidia"/>
            <person name="Arahal R.David."/>
        </authorList>
    </citation>
    <scope>NUCLEOTIDE SEQUENCE [LARGE SCALE GENOMIC DNA]</scope>
    <source>
        <strain evidence="2">CECT 7321</strain>
    </source>
</reference>
<organism evidence="1 2">
    <name type="scientific">Phaeobacter italicus</name>
    <dbReference type="NCBI Taxonomy" id="481446"/>
    <lineage>
        <taxon>Bacteria</taxon>
        <taxon>Pseudomonadati</taxon>
        <taxon>Pseudomonadota</taxon>
        <taxon>Alphaproteobacteria</taxon>
        <taxon>Rhodobacterales</taxon>
        <taxon>Roseobacteraceae</taxon>
        <taxon>Phaeobacter</taxon>
    </lineage>
</organism>
<dbReference type="InterPro" id="IPR011990">
    <property type="entry name" value="TPR-like_helical_dom_sf"/>
</dbReference>
<dbReference type="SUPFAM" id="SSF52964">
    <property type="entry name" value="TolB, N-terminal domain"/>
    <property type="match status" value="1"/>
</dbReference>
<dbReference type="InterPro" id="IPR051677">
    <property type="entry name" value="AfsR-DnrI-RedD_regulator"/>
</dbReference>
<dbReference type="Gene3D" id="3.40.50.10070">
    <property type="entry name" value="TolB, N-terminal domain"/>
    <property type="match status" value="1"/>
</dbReference>